<accession>A0A1H2EI75</accession>
<proteinExistence type="predicted"/>
<dbReference type="AlphaFoldDB" id="A0A1H2EI75"/>
<dbReference type="InterPro" id="IPR036866">
    <property type="entry name" value="RibonucZ/Hydroxyglut_hydro"/>
</dbReference>
<reference evidence="2" key="1">
    <citation type="submission" date="2016-10" db="EMBL/GenBank/DDBJ databases">
        <authorList>
            <person name="Varghese N."/>
            <person name="Submissions S."/>
        </authorList>
    </citation>
    <scope>NUCLEOTIDE SEQUENCE [LARGE SCALE GENOMIC DNA]</scope>
    <source>
        <strain evidence="2">CECT 8338</strain>
    </source>
</reference>
<keyword evidence="2" id="KW-1185">Reference proteome</keyword>
<organism evidence="1 2">
    <name type="scientific">Halopseudomonas salegens</name>
    <dbReference type="NCBI Taxonomy" id="1434072"/>
    <lineage>
        <taxon>Bacteria</taxon>
        <taxon>Pseudomonadati</taxon>
        <taxon>Pseudomonadota</taxon>
        <taxon>Gammaproteobacteria</taxon>
        <taxon>Pseudomonadales</taxon>
        <taxon>Pseudomonadaceae</taxon>
        <taxon>Halopseudomonas</taxon>
    </lineage>
</organism>
<dbReference type="SUPFAM" id="SSF56281">
    <property type="entry name" value="Metallo-hydrolase/oxidoreductase"/>
    <property type="match status" value="1"/>
</dbReference>
<evidence type="ECO:0000313" key="1">
    <source>
        <dbReference type="EMBL" id="SDT94825.1"/>
    </source>
</evidence>
<name>A0A1H2EI75_9GAMM</name>
<evidence type="ECO:0000313" key="2">
    <source>
        <dbReference type="Proteomes" id="UP000243924"/>
    </source>
</evidence>
<dbReference type="EMBL" id="LT629787">
    <property type="protein sequence ID" value="SDT94825.1"/>
    <property type="molecule type" value="Genomic_DNA"/>
</dbReference>
<gene>
    <name evidence="1" type="ORF">SAMN05216210_0753</name>
</gene>
<dbReference type="Proteomes" id="UP000243924">
    <property type="component" value="Chromosome I"/>
</dbReference>
<sequence length="234" mass="26813">MHPPAYEHDEIRNLYPGVYFLHGSIKMGPGMRMNRNMIILKDGDELSLINPVRMNDESISTLDKLGSVKRIVRLGDFHGLDDAFYIERYKCEFWAQDGQETYKSPQITNQISTSVESPFPDSEFFIFESAKYPEAALLIKKQKLLITTDSVQYHSDWSYFTWFTKSAFKLLGFKTGINIGPPWLKRVTAKGDSLKTDFKKLLELDFDSIVAAHGLPMRSGAKQALKQEVSRVFK</sequence>
<dbReference type="STRING" id="1434072.SAMN05216210_0753"/>
<dbReference type="Gene3D" id="3.60.15.10">
    <property type="entry name" value="Ribonuclease Z/Hydroxyacylglutathione hydrolase-like"/>
    <property type="match status" value="1"/>
</dbReference>
<protein>
    <submittedName>
        <fullName evidence="1">Uncharacterized protein</fullName>
    </submittedName>
</protein>